<sequence length="127" mass="13081">MPRTKQFYALIVSLSAILFFASPALAADAPAPSGAEKVSEQPRRGGTHTLYRSSKSATEIVQAYQTTLESDGWTIQSSGSGGGSYGGGGGLTASKDSQYLVMTAGGQAGATNIDLCVWPSKPSNDDC</sequence>
<gene>
    <name evidence="3" type="ORF">OOZ53_16735</name>
</gene>
<evidence type="ECO:0000256" key="1">
    <source>
        <dbReference type="SAM" id="MobiDB-lite"/>
    </source>
</evidence>
<feature type="signal peptide" evidence="2">
    <location>
        <begin position="1"/>
        <end position="26"/>
    </location>
</feature>
<dbReference type="RefSeq" id="WP_271090806.1">
    <property type="nucleotide sequence ID" value="NZ_JAPJZH010000010.1"/>
</dbReference>
<keyword evidence="2" id="KW-0732">Signal</keyword>
<feature type="region of interest" description="Disordered" evidence="1">
    <location>
        <begin position="28"/>
        <end position="54"/>
    </location>
</feature>
<keyword evidence="4" id="KW-1185">Reference proteome</keyword>
<dbReference type="EMBL" id="JAPJZH010000010">
    <property type="protein sequence ID" value="MDA4847008.1"/>
    <property type="molecule type" value="Genomic_DNA"/>
</dbReference>
<accession>A0ABT4VQM2</accession>
<evidence type="ECO:0000256" key="2">
    <source>
        <dbReference type="SAM" id="SignalP"/>
    </source>
</evidence>
<protein>
    <submittedName>
        <fullName evidence="3">Uncharacterized protein</fullName>
    </submittedName>
</protein>
<dbReference type="Proteomes" id="UP001148313">
    <property type="component" value="Unassembled WGS sequence"/>
</dbReference>
<reference evidence="3" key="1">
    <citation type="submission" date="2022-11" db="EMBL/GenBank/DDBJ databases">
        <title>Hoeflea poritis sp. nov., isolated from scleractinian coral Porites lutea.</title>
        <authorList>
            <person name="Zhang G."/>
            <person name="Wei Q."/>
            <person name="Cai L."/>
        </authorList>
    </citation>
    <scope>NUCLEOTIDE SEQUENCE</scope>
    <source>
        <strain evidence="3">E7-10</strain>
    </source>
</reference>
<evidence type="ECO:0000313" key="4">
    <source>
        <dbReference type="Proteomes" id="UP001148313"/>
    </source>
</evidence>
<name>A0ABT4VQM2_9HYPH</name>
<proteinExistence type="predicted"/>
<organism evidence="3 4">
    <name type="scientific">Hoeflea poritis</name>
    <dbReference type="NCBI Taxonomy" id="2993659"/>
    <lineage>
        <taxon>Bacteria</taxon>
        <taxon>Pseudomonadati</taxon>
        <taxon>Pseudomonadota</taxon>
        <taxon>Alphaproteobacteria</taxon>
        <taxon>Hyphomicrobiales</taxon>
        <taxon>Rhizobiaceae</taxon>
        <taxon>Hoeflea</taxon>
    </lineage>
</organism>
<evidence type="ECO:0000313" key="3">
    <source>
        <dbReference type="EMBL" id="MDA4847008.1"/>
    </source>
</evidence>
<comment type="caution">
    <text evidence="3">The sequence shown here is derived from an EMBL/GenBank/DDBJ whole genome shotgun (WGS) entry which is preliminary data.</text>
</comment>
<feature type="chain" id="PRO_5046350635" evidence="2">
    <location>
        <begin position="27"/>
        <end position="127"/>
    </location>
</feature>